<sequence>MASRRDELNAYIFARKRTVAAFLQPSPHGTEEGAPRPLRAVLPGIVVAAVLVAGFGAWGMFKPTAPKGWDDAEAHVIVGSQSTTRYVVLVTDGKKQLHPVLNFASAKLLLAPDKSSVIKVKESQLDNGHIPRGPTLGIPYAPDRMPGAEEAGRKKQWAVCEQPGPNGRSTQKAVFLFAGHDPKLKKLTGEQRLRGDQALYVQGPDEARYLVDPRGTKYLLGGADWRTADAAEHNLLLRSVFNDGAHPQPVTRDWLDTFQDGAPIVFPRLRGEIGADAGVPTLPAKANRVGTVLKAPTGNGTQDYVVLKGKVQRVSPLVAKLLLNSKELTPLGQAGTAERVSAADFTPADEEFYGQYRWPSHVPRQANFVPSPDKPDKSVNDTVCSVFGGLSADGTPELATWAGTEYPAAIPDGATSAYVTPGSGILYRQVTGRQTNSGSVFLVTDTGLRYAVQSNNDSGAGKSKIGEKAPPSPGAAGSSDAQGGTGSAGPTEADQARIRLGYQKVDPLPVPANWSQFLPTGPRLDTNSAKQPQGS</sequence>
<dbReference type="Pfam" id="PF05108">
    <property type="entry name" value="T7SS_ESX1_EccB"/>
    <property type="match status" value="1"/>
</dbReference>
<evidence type="ECO:0000256" key="7">
    <source>
        <dbReference type="ARBA" id="ARBA00022840"/>
    </source>
</evidence>
<protein>
    <submittedName>
        <fullName evidence="12">Type VII secretion protein EccB</fullName>
    </submittedName>
</protein>
<dbReference type="Proteomes" id="UP001499895">
    <property type="component" value="Unassembled WGS sequence"/>
</dbReference>
<reference evidence="13" key="1">
    <citation type="journal article" date="2019" name="Int. J. Syst. Evol. Microbiol.">
        <title>The Global Catalogue of Microorganisms (GCM) 10K type strain sequencing project: providing services to taxonomists for standard genome sequencing and annotation.</title>
        <authorList>
            <consortium name="The Broad Institute Genomics Platform"/>
            <consortium name="The Broad Institute Genome Sequencing Center for Infectious Disease"/>
            <person name="Wu L."/>
            <person name="Ma J."/>
        </authorList>
    </citation>
    <scope>NUCLEOTIDE SEQUENCE [LARGE SCALE GENOMIC DNA]</scope>
    <source>
        <strain evidence="13">JCM 10649</strain>
    </source>
</reference>
<dbReference type="Gene3D" id="2.40.50.910">
    <property type="entry name" value="Type VII secretion system EccB, repeat 3 domain"/>
    <property type="match status" value="1"/>
</dbReference>
<dbReference type="Gene3D" id="3.30.2390.20">
    <property type="entry name" value="Type VII secretion system EccB, repeat 1 domain"/>
    <property type="match status" value="1"/>
</dbReference>
<evidence type="ECO:0000256" key="2">
    <source>
        <dbReference type="ARBA" id="ARBA00008149"/>
    </source>
</evidence>
<dbReference type="NCBIfam" id="TIGR03919">
    <property type="entry name" value="T7SS_EccB"/>
    <property type="match status" value="1"/>
</dbReference>
<comment type="caution">
    <text evidence="12">The sequence shown here is derived from an EMBL/GenBank/DDBJ whole genome shotgun (WGS) entry which is preliminary data.</text>
</comment>
<evidence type="ECO:0000256" key="6">
    <source>
        <dbReference type="ARBA" id="ARBA00022801"/>
    </source>
</evidence>
<keyword evidence="4 11" id="KW-0812">Transmembrane</keyword>
<gene>
    <name evidence="12" type="primary">eccB</name>
    <name evidence="12" type="ORF">GCM10009544_48680</name>
</gene>
<dbReference type="InterPro" id="IPR007795">
    <property type="entry name" value="T7SS_EccB"/>
</dbReference>
<feature type="transmembrane region" description="Helical" evidence="11">
    <location>
        <begin position="40"/>
        <end position="61"/>
    </location>
</feature>
<dbReference type="InterPro" id="IPR042485">
    <property type="entry name" value="T7SS_EccB_R3"/>
</dbReference>
<dbReference type="PANTHER" id="PTHR40765:SF2">
    <property type="entry name" value="ESX-2 SECRETION SYSTEM ATPASE ECCB2"/>
    <property type="match status" value="1"/>
</dbReference>
<keyword evidence="9 11" id="KW-0472">Membrane</keyword>
<comment type="similarity">
    <text evidence="2">Belongs to the EccB family.</text>
</comment>
<name>A0ABP3KJ35_9ACTN</name>
<keyword evidence="6" id="KW-0378">Hydrolase</keyword>
<dbReference type="InterPro" id="IPR044857">
    <property type="entry name" value="T7SS_EccB_R1"/>
</dbReference>
<dbReference type="EMBL" id="BAAAHB010000069">
    <property type="protein sequence ID" value="GAA0481037.1"/>
    <property type="molecule type" value="Genomic_DNA"/>
</dbReference>
<evidence type="ECO:0000256" key="1">
    <source>
        <dbReference type="ARBA" id="ARBA00004162"/>
    </source>
</evidence>
<keyword evidence="8 11" id="KW-1133">Transmembrane helix</keyword>
<keyword evidence="7" id="KW-0067">ATP-binding</keyword>
<keyword evidence="5" id="KW-0547">Nucleotide-binding</keyword>
<keyword evidence="13" id="KW-1185">Reference proteome</keyword>
<dbReference type="PANTHER" id="PTHR40765">
    <property type="entry name" value="ESX-2 SECRETION SYSTEM ATPASE ECCB2"/>
    <property type="match status" value="1"/>
</dbReference>
<evidence type="ECO:0000256" key="9">
    <source>
        <dbReference type="ARBA" id="ARBA00023136"/>
    </source>
</evidence>
<evidence type="ECO:0000256" key="10">
    <source>
        <dbReference type="SAM" id="MobiDB-lite"/>
    </source>
</evidence>
<evidence type="ECO:0000256" key="11">
    <source>
        <dbReference type="SAM" id="Phobius"/>
    </source>
</evidence>
<accession>A0ABP3KJ35</accession>
<feature type="region of interest" description="Disordered" evidence="10">
    <location>
        <begin position="454"/>
        <end position="535"/>
    </location>
</feature>
<dbReference type="RefSeq" id="WP_344094457.1">
    <property type="nucleotide sequence ID" value="NZ_BAAAHB010000069.1"/>
</dbReference>
<feature type="compositionally biased region" description="Polar residues" evidence="10">
    <location>
        <begin position="525"/>
        <end position="535"/>
    </location>
</feature>
<proteinExistence type="inferred from homology"/>
<evidence type="ECO:0000256" key="3">
    <source>
        <dbReference type="ARBA" id="ARBA00022475"/>
    </source>
</evidence>
<keyword evidence="3" id="KW-1003">Cell membrane</keyword>
<evidence type="ECO:0000256" key="5">
    <source>
        <dbReference type="ARBA" id="ARBA00022741"/>
    </source>
</evidence>
<evidence type="ECO:0000256" key="8">
    <source>
        <dbReference type="ARBA" id="ARBA00022989"/>
    </source>
</evidence>
<evidence type="ECO:0000256" key="4">
    <source>
        <dbReference type="ARBA" id="ARBA00022692"/>
    </source>
</evidence>
<organism evidence="12 13">
    <name type="scientific">Streptomyces stramineus</name>
    <dbReference type="NCBI Taxonomy" id="173861"/>
    <lineage>
        <taxon>Bacteria</taxon>
        <taxon>Bacillati</taxon>
        <taxon>Actinomycetota</taxon>
        <taxon>Actinomycetes</taxon>
        <taxon>Kitasatosporales</taxon>
        <taxon>Streptomycetaceae</taxon>
        <taxon>Streptomyces</taxon>
    </lineage>
</organism>
<evidence type="ECO:0000313" key="13">
    <source>
        <dbReference type="Proteomes" id="UP001499895"/>
    </source>
</evidence>
<evidence type="ECO:0000313" key="12">
    <source>
        <dbReference type="EMBL" id="GAA0481037.1"/>
    </source>
</evidence>
<comment type="subcellular location">
    <subcellularLocation>
        <location evidence="1">Cell membrane</location>
        <topology evidence="1">Single-pass membrane protein</topology>
    </subcellularLocation>
</comment>